<sequence>MSYTTVAHFCIHVLPKLSKIKYVSIHLSGNLSNDIIHELTVEVPEVVIYFNYTIDAATRLPQLQRTPGVKITYESVRIFDNEDITYDDIQLLKQSRIEKLIL</sequence>
<evidence type="ECO:0000313" key="1">
    <source>
        <dbReference type="EMBL" id="GME87370.1"/>
    </source>
</evidence>
<reference evidence="1" key="1">
    <citation type="submission" date="2023-04" db="EMBL/GenBank/DDBJ databases">
        <title>Ambrosiozyma monospora NBRC 10751.</title>
        <authorList>
            <person name="Ichikawa N."/>
            <person name="Sato H."/>
            <person name="Tonouchi N."/>
        </authorList>
    </citation>
    <scope>NUCLEOTIDE SEQUENCE</scope>
    <source>
        <strain evidence="1">NBRC 10751</strain>
    </source>
</reference>
<accession>A0ACB5TEQ6</accession>
<organism evidence="1 2">
    <name type="scientific">Ambrosiozyma monospora</name>
    <name type="common">Yeast</name>
    <name type="synonym">Endomycopsis monosporus</name>
    <dbReference type="NCBI Taxonomy" id="43982"/>
    <lineage>
        <taxon>Eukaryota</taxon>
        <taxon>Fungi</taxon>
        <taxon>Dikarya</taxon>
        <taxon>Ascomycota</taxon>
        <taxon>Saccharomycotina</taxon>
        <taxon>Pichiomycetes</taxon>
        <taxon>Pichiales</taxon>
        <taxon>Pichiaceae</taxon>
        <taxon>Ambrosiozyma</taxon>
    </lineage>
</organism>
<protein>
    <submittedName>
        <fullName evidence="1">Unnamed protein product</fullName>
    </submittedName>
</protein>
<proteinExistence type="predicted"/>
<name>A0ACB5TEQ6_AMBMO</name>
<dbReference type="Proteomes" id="UP001165064">
    <property type="component" value="Unassembled WGS sequence"/>
</dbReference>
<evidence type="ECO:0000313" key="2">
    <source>
        <dbReference type="Proteomes" id="UP001165064"/>
    </source>
</evidence>
<comment type="caution">
    <text evidence="1">The sequence shown here is derived from an EMBL/GenBank/DDBJ whole genome shotgun (WGS) entry which is preliminary data.</text>
</comment>
<dbReference type="EMBL" id="BSXS01007107">
    <property type="protein sequence ID" value="GME87370.1"/>
    <property type="molecule type" value="Genomic_DNA"/>
</dbReference>
<keyword evidence="2" id="KW-1185">Reference proteome</keyword>
<gene>
    <name evidence="1" type="ORF">Amon02_000818600</name>
</gene>